<dbReference type="AlphaFoldDB" id="A0A8J3RH62"/>
<gene>
    <name evidence="1" type="ORF">Plo01_10790</name>
</gene>
<name>A0A8J3RH62_9ACTN</name>
<dbReference type="Proteomes" id="UP000616724">
    <property type="component" value="Unassembled WGS sequence"/>
</dbReference>
<keyword evidence="2" id="KW-1185">Reference proteome</keyword>
<accession>A0A8J3RH62</accession>
<evidence type="ECO:0000313" key="1">
    <source>
        <dbReference type="EMBL" id="GIH74650.1"/>
    </source>
</evidence>
<protein>
    <submittedName>
        <fullName evidence="1">Uncharacterized protein</fullName>
    </submittedName>
</protein>
<reference evidence="1 2" key="1">
    <citation type="submission" date="2021-01" db="EMBL/GenBank/DDBJ databases">
        <title>Whole genome shotgun sequence of Planobispora longispora NBRC 13918.</title>
        <authorList>
            <person name="Komaki H."/>
            <person name="Tamura T."/>
        </authorList>
    </citation>
    <scope>NUCLEOTIDE SEQUENCE [LARGE SCALE GENOMIC DNA]</scope>
    <source>
        <strain evidence="1 2">NBRC 13918</strain>
    </source>
</reference>
<evidence type="ECO:0000313" key="2">
    <source>
        <dbReference type="Proteomes" id="UP000616724"/>
    </source>
</evidence>
<organism evidence="1 2">
    <name type="scientific">Planobispora longispora</name>
    <dbReference type="NCBI Taxonomy" id="28887"/>
    <lineage>
        <taxon>Bacteria</taxon>
        <taxon>Bacillati</taxon>
        <taxon>Actinomycetota</taxon>
        <taxon>Actinomycetes</taxon>
        <taxon>Streptosporangiales</taxon>
        <taxon>Streptosporangiaceae</taxon>
        <taxon>Planobispora</taxon>
    </lineage>
</organism>
<sequence length="176" mass="18890">MTTDDGGWSFASAREPARFAAAEHRRFPGAEHALGAGHATLCGIPEVQLDVYRHLFGPDDARACPRCREEAAAASSVACVQERLHDKVLTAAPGALRTWLLDVLRNGAEIDVWISGPADRIAVHAHADRITDGAEIVKDLLAAPAHIGIARVVQPFGEFVVLLPEHTGPIIAWADR</sequence>
<proteinExistence type="predicted"/>
<comment type="caution">
    <text evidence="1">The sequence shown here is derived from an EMBL/GenBank/DDBJ whole genome shotgun (WGS) entry which is preliminary data.</text>
</comment>
<dbReference type="EMBL" id="BOOH01000011">
    <property type="protein sequence ID" value="GIH74650.1"/>
    <property type="molecule type" value="Genomic_DNA"/>
</dbReference>
<dbReference type="RefSeq" id="WP_203889378.1">
    <property type="nucleotide sequence ID" value="NZ_BOOH01000011.1"/>
</dbReference>